<protein>
    <recommendedName>
        <fullName evidence="6">Heat-inducible transcription repressor HrcA</fullName>
    </recommendedName>
</protein>
<dbReference type="OrthoDB" id="9783139at2"/>
<evidence type="ECO:0000256" key="6">
    <source>
        <dbReference type="HAMAP-Rule" id="MF_00081"/>
    </source>
</evidence>
<evidence type="ECO:0000313" key="9">
    <source>
        <dbReference type="EMBL" id="SDZ81606.1"/>
    </source>
</evidence>
<dbReference type="NCBIfam" id="TIGR00331">
    <property type="entry name" value="hrcA"/>
    <property type="match status" value="1"/>
</dbReference>
<dbReference type="InterPro" id="IPR036390">
    <property type="entry name" value="WH_DNA-bd_sf"/>
</dbReference>
<dbReference type="Gene3D" id="3.30.450.40">
    <property type="match status" value="1"/>
</dbReference>
<dbReference type="GO" id="GO:0003677">
    <property type="term" value="F:DNA binding"/>
    <property type="evidence" value="ECO:0007669"/>
    <property type="project" value="InterPro"/>
</dbReference>
<keyword evidence="10" id="KW-1185">Reference proteome</keyword>
<dbReference type="InterPro" id="IPR036388">
    <property type="entry name" value="WH-like_DNA-bd_sf"/>
</dbReference>
<accession>A0A1H3W3J0</accession>
<dbReference type="InterPro" id="IPR021153">
    <property type="entry name" value="HrcA_C"/>
</dbReference>
<dbReference type="GO" id="GO:0045892">
    <property type="term" value="P:negative regulation of DNA-templated transcription"/>
    <property type="evidence" value="ECO:0007669"/>
    <property type="project" value="UniProtKB-UniRule"/>
</dbReference>
<evidence type="ECO:0000256" key="3">
    <source>
        <dbReference type="ARBA" id="ARBA00023016"/>
    </source>
</evidence>
<evidence type="ECO:0000256" key="1">
    <source>
        <dbReference type="ARBA" id="ARBA00022491"/>
    </source>
</evidence>
<dbReference type="InterPro" id="IPR002571">
    <property type="entry name" value="HrcA"/>
</dbReference>
<keyword evidence="3 6" id="KW-0346">Stress response</keyword>
<evidence type="ECO:0000256" key="4">
    <source>
        <dbReference type="ARBA" id="ARBA00023163"/>
    </source>
</evidence>
<dbReference type="Gene3D" id="1.10.10.10">
    <property type="entry name" value="Winged helix-like DNA-binding domain superfamily/Winged helix DNA-binding domain"/>
    <property type="match status" value="1"/>
</dbReference>
<sequence length="342" mass="37383">MASDRRLQVLQAIVQDYVSTKEPVGSRALVERHQLGVSPATIRNDMAALEDAGLITQPHTSAGRIPTDLGYRAFVDQISGLKPLSAAERRAIETLLRDAVDLEDIIDRSVRLLATLTHQVAVVQYPSLHRTALRHLELVQLSPRLLLLVIITDSGRVEQRTIGCTLELSDEELHALKTALNAAVVGKRLPELDQPVSELSALVPQEIEPLLATIHEELKQILQSESVDRVAMAGTANLARTPSDFRRSIGPVLEALEEQVVLLKLLTEMTEDEAVTVRIGSETHHDQLAETSLISSTYSAPAETLAALGILGPTRMDYPATMTIVRAVARYISRILSGEDDS</sequence>
<name>A0A1H3W3J0_9ACTO</name>
<dbReference type="PANTHER" id="PTHR34824:SF1">
    <property type="entry name" value="HEAT-INDUCIBLE TRANSCRIPTION REPRESSOR HRCA"/>
    <property type="match status" value="1"/>
</dbReference>
<keyword evidence="1 6" id="KW-0678">Repressor</keyword>
<dbReference type="Proteomes" id="UP000199288">
    <property type="component" value="Unassembled WGS sequence"/>
</dbReference>
<dbReference type="RefSeq" id="WP_092561247.1">
    <property type="nucleotide sequence ID" value="NZ_FNQV01000002.1"/>
</dbReference>
<dbReference type="HAMAP" id="MF_00081">
    <property type="entry name" value="HrcA"/>
    <property type="match status" value="1"/>
</dbReference>
<dbReference type="EMBL" id="FNQV01000002">
    <property type="protein sequence ID" value="SDZ81606.1"/>
    <property type="molecule type" value="Genomic_DNA"/>
</dbReference>
<keyword evidence="4 6" id="KW-0804">Transcription</keyword>
<dbReference type="PANTHER" id="PTHR34824">
    <property type="entry name" value="HEAT-INDUCIBLE TRANSCRIPTION REPRESSOR HRCA"/>
    <property type="match status" value="1"/>
</dbReference>
<dbReference type="PIRSF" id="PIRSF005485">
    <property type="entry name" value="HrcA"/>
    <property type="match status" value="1"/>
</dbReference>
<dbReference type="Pfam" id="PF01628">
    <property type="entry name" value="HrcA"/>
    <property type="match status" value="1"/>
</dbReference>
<reference evidence="10" key="1">
    <citation type="submission" date="2016-10" db="EMBL/GenBank/DDBJ databases">
        <authorList>
            <person name="Varghese N."/>
            <person name="Submissions S."/>
        </authorList>
    </citation>
    <scope>NUCLEOTIDE SEQUENCE [LARGE SCALE GENOMIC DNA]</scope>
    <source>
        <strain evidence="10">KPR-1</strain>
    </source>
</reference>
<comment type="function">
    <text evidence="5 6">Negative regulator of class I heat shock genes (grpE-dnaK-dnaJ and groELS operons). Prevents heat-shock induction of these operons.</text>
</comment>
<proteinExistence type="inferred from homology"/>
<organism evidence="9 10">
    <name type="scientific">Bowdeniella nasicola</name>
    <dbReference type="NCBI Taxonomy" id="208480"/>
    <lineage>
        <taxon>Bacteria</taxon>
        <taxon>Bacillati</taxon>
        <taxon>Actinomycetota</taxon>
        <taxon>Actinomycetes</taxon>
        <taxon>Actinomycetales</taxon>
        <taxon>Actinomycetaceae</taxon>
        <taxon>Bowdeniella</taxon>
    </lineage>
</organism>
<comment type="similarity">
    <text evidence="6">Belongs to the HrcA family.</text>
</comment>
<dbReference type="Pfam" id="PF08220">
    <property type="entry name" value="HTH_DeoR"/>
    <property type="match status" value="1"/>
</dbReference>
<evidence type="ECO:0000256" key="5">
    <source>
        <dbReference type="ARBA" id="ARBA00055319"/>
    </source>
</evidence>
<evidence type="ECO:0000313" key="10">
    <source>
        <dbReference type="Proteomes" id="UP000199288"/>
    </source>
</evidence>
<dbReference type="SUPFAM" id="SSF55781">
    <property type="entry name" value="GAF domain-like"/>
    <property type="match status" value="1"/>
</dbReference>
<feature type="domain" description="HTH deoR-type" evidence="8">
    <location>
        <begin position="34"/>
        <end position="62"/>
    </location>
</feature>
<gene>
    <name evidence="6" type="primary">hrcA</name>
    <name evidence="9" type="ORF">SAMN02910418_00269</name>
</gene>
<dbReference type="AlphaFoldDB" id="A0A1H3W3J0"/>
<feature type="domain" description="Heat-inducible transcription repressor HrcA C-terminal" evidence="7">
    <location>
        <begin position="103"/>
        <end position="322"/>
    </location>
</feature>
<dbReference type="InterPro" id="IPR001034">
    <property type="entry name" value="DeoR_HTH"/>
</dbReference>
<evidence type="ECO:0000259" key="8">
    <source>
        <dbReference type="Pfam" id="PF08220"/>
    </source>
</evidence>
<dbReference type="Gene3D" id="3.30.390.60">
    <property type="entry name" value="Heat-inducible transcription repressor hrca homolog, domain 3"/>
    <property type="match status" value="1"/>
</dbReference>
<dbReference type="GO" id="GO:0003700">
    <property type="term" value="F:DNA-binding transcription factor activity"/>
    <property type="evidence" value="ECO:0007669"/>
    <property type="project" value="InterPro"/>
</dbReference>
<dbReference type="FunFam" id="1.10.10.10:FF:000049">
    <property type="entry name" value="Heat-inducible transcription repressor HrcA"/>
    <property type="match status" value="1"/>
</dbReference>
<keyword evidence="2 6" id="KW-0805">Transcription regulation</keyword>
<dbReference type="SUPFAM" id="SSF46785">
    <property type="entry name" value="Winged helix' DNA-binding domain"/>
    <property type="match status" value="1"/>
</dbReference>
<dbReference type="InterPro" id="IPR023120">
    <property type="entry name" value="WHTH_transcript_rep_HrcA_IDD"/>
</dbReference>
<evidence type="ECO:0000259" key="7">
    <source>
        <dbReference type="Pfam" id="PF01628"/>
    </source>
</evidence>
<dbReference type="InterPro" id="IPR029016">
    <property type="entry name" value="GAF-like_dom_sf"/>
</dbReference>
<evidence type="ECO:0000256" key="2">
    <source>
        <dbReference type="ARBA" id="ARBA00023015"/>
    </source>
</evidence>